<feature type="region of interest" description="Disordered" evidence="1">
    <location>
        <begin position="24"/>
        <end position="51"/>
    </location>
</feature>
<evidence type="ECO:0000256" key="1">
    <source>
        <dbReference type="SAM" id="MobiDB-lite"/>
    </source>
</evidence>
<keyword evidence="3" id="KW-1185">Reference proteome</keyword>
<dbReference type="Proteomes" id="UP000821866">
    <property type="component" value="Chromosome 2"/>
</dbReference>
<dbReference type="PANTHER" id="PTHR37162:SF1">
    <property type="entry name" value="BED-TYPE DOMAIN-CONTAINING PROTEIN"/>
    <property type="match status" value="1"/>
</dbReference>
<dbReference type="EMBL" id="JABSTU010000004">
    <property type="protein sequence ID" value="KAH8034219.1"/>
    <property type="molecule type" value="Genomic_DNA"/>
</dbReference>
<dbReference type="AlphaFoldDB" id="A0A9J6EII0"/>
<evidence type="ECO:0000313" key="2">
    <source>
        <dbReference type="EMBL" id="KAH8034219.1"/>
    </source>
</evidence>
<protein>
    <submittedName>
        <fullName evidence="2">Uncharacterized protein</fullName>
    </submittedName>
</protein>
<organism evidence="2 3">
    <name type="scientific">Rhipicephalus microplus</name>
    <name type="common">Cattle tick</name>
    <name type="synonym">Boophilus microplus</name>
    <dbReference type="NCBI Taxonomy" id="6941"/>
    <lineage>
        <taxon>Eukaryota</taxon>
        <taxon>Metazoa</taxon>
        <taxon>Ecdysozoa</taxon>
        <taxon>Arthropoda</taxon>
        <taxon>Chelicerata</taxon>
        <taxon>Arachnida</taxon>
        <taxon>Acari</taxon>
        <taxon>Parasitiformes</taxon>
        <taxon>Ixodida</taxon>
        <taxon>Ixodoidea</taxon>
        <taxon>Ixodidae</taxon>
        <taxon>Rhipicephalinae</taxon>
        <taxon>Rhipicephalus</taxon>
        <taxon>Boophilus</taxon>
    </lineage>
</organism>
<reference evidence="2" key="1">
    <citation type="journal article" date="2020" name="Cell">
        <title>Large-Scale Comparative Analyses of Tick Genomes Elucidate Their Genetic Diversity and Vector Capacities.</title>
        <authorList>
            <consortium name="Tick Genome and Microbiome Consortium (TIGMIC)"/>
            <person name="Jia N."/>
            <person name="Wang J."/>
            <person name="Shi W."/>
            <person name="Du L."/>
            <person name="Sun Y."/>
            <person name="Zhan W."/>
            <person name="Jiang J.F."/>
            <person name="Wang Q."/>
            <person name="Zhang B."/>
            <person name="Ji P."/>
            <person name="Bell-Sakyi L."/>
            <person name="Cui X.M."/>
            <person name="Yuan T.T."/>
            <person name="Jiang B.G."/>
            <person name="Yang W.F."/>
            <person name="Lam T.T."/>
            <person name="Chang Q.C."/>
            <person name="Ding S.J."/>
            <person name="Wang X.J."/>
            <person name="Zhu J.G."/>
            <person name="Ruan X.D."/>
            <person name="Zhao L."/>
            <person name="Wei J.T."/>
            <person name="Ye R.Z."/>
            <person name="Que T.C."/>
            <person name="Du C.H."/>
            <person name="Zhou Y.H."/>
            <person name="Cheng J.X."/>
            <person name="Dai P.F."/>
            <person name="Guo W.B."/>
            <person name="Han X.H."/>
            <person name="Huang E.J."/>
            <person name="Li L.F."/>
            <person name="Wei W."/>
            <person name="Gao Y.C."/>
            <person name="Liu J.Z."/>
            <person name="Shao H.Z."/>
            <person name="Wang X."/>
            <person name="Wang C.C."/>
            <person name="Yang T.C."/>
            <person name="Huo Q.B."/>
            <person name="Li W."/>
            <person name="Chen H.Y."/>
            <person name="Chen S.E."/>
            <person name="Zhou L.G."/>
            <person name="Ni X.B."/>
            <person name="Tian J.H."/>
            <person name="Sheng Y."/>
            <person name="Liu T."/>
            <person name="Pan Y.S."/>
            <person name="Xia L.Y."/>
            <person name="Li J."/>
            <person name="Zhao F."/>
            <person name="Cao W.C."/>
        </authorList>
    </citation>
    <scope>NUCLEOTIDE SEQUENCE</scope>
    <source>
        <strain evidence="2">Rmic-2018</strain>
    </source>
</reference>
<accession>A0A9J6EII0</accession>
<sequence>MGESALKSHMKSAKHVENMTATAAHSTVRSHFTAVEKQRVEPTPSSSTSSDVSSLCKAHKSVVDAEILWTLKMVTVHYSYKSSAHTGDLFKKMFPDREIAKAFSCSERKSAYVVYHGLRPFFLSCLQRELEQSDGYTDPLLLAKLKFAMGIAMILKLFLTEYQLDKPLVFFLKRDLECLVRKLLARFVKCSVLPASTGVVGMLKMDVADPNNHVSSEKADIGHAAEQVLKAAKLVDWVSMSAILSLGNTQLLQEKKHNLRQFDKHTLGLDEFYLELLKGDLSYMHLWKVIRLLLILNHGQATVERGFGVNRQVSVENLKDISYVSQRIVCDAVSKAGGILNVAIAKELRKSVAAAHNRYRAYLEDTKKQENVKGSFGYLISRVHCLKIGPFCVYVCNTS</sequence>
<dbReference type="VEuPathDB" id="VectorBase:LOC119161427"/>
<evidence type="ECO:0000313" key="3">
    <source>
        <dbReference type="Proteomes" id="UP000821866"/>
    </source>
</evidence>
<name>A0A9J6EII0_RHIMP</name>
<proteinExistence type="predicted"/>
<dbReference type="PANTHER" id="PTHR37162">
    <property type="entry name" value="HAT FAMILY DIMERISATION DOMAINCONTAINING PROTEIN-RELATED"/>
    <property type="match status" value="1"/>
</dbReference>
<gene>
    <name evidence="2" type="ORF">HPB51_021889</name>
</gene>
<reference evidence="2" key="2">
    <citation type="submission" date="2021-09" db="EMBL/GenBank/DDBJ databases">
        <authorList>
            <person name="Jia N."/>
            <person name="Wang J."/>
            <person name="Shi W."/>
            <person name="Du L."/>
            <person name="Sun Y."/>
            <person name="Zhan W."/>
            <person name="Jiang J."/>
            <person name="Wang Q."/>
            <person name="Zhang B."/>
            <person name="Ji P."/>
            <person name="Sakyi L.B."/>
            <person name="Cui X."/>
            <person name="Yuan T."/>
            <person name="Jiang B."/>
            <person name="Yang W."/>
            <person name="Lam T.T.-Y."/>
            <person name="Chang Q."/>
            <person name="Ding S."/>
            <person name="Wang X."/>
            <person name="Zhu J."/>
            <person name="Ruan X."/>
            <person name="Zhao L."/>
            <person name="Wei J."/>
            <person name="Que T."/>
            <person name="Du C."/>
            <person name="Cheng J."/>
            <person name="Dai P."/>
            <person name="Han X."/>
            <person name="Huang E."/>
            <person name="Gao Y."/>
            <person name="Liu J."/>
            <person name="Shao H."/>
            <person name="Ye R."/>
            <person name="Li L."/>
            <person name="Wei W."/>
            <person name="Wang X."/>
            <person name="Wang C."/>
            <person name="Huo Q."/>
            <person name="Li W."/>
            <person name="Guo W."/>
            <person name="Chen H."/>
            <person name="Chen S."/>
            <person name="Zhou L."/>
            <person name="Zhou L."/>
            <person name="Ni X."/>
            <person name="Tian J."/>
            <person name="Zhou Y."/>
            <person name="Sheng Y."/>
            <person name="Liu T."/>
            <person name="Pan Y."/>
            <person name="Xia L."/>
            <person name="Li J."/>
            <person name="Zhao F."/>
            <person name="Cao W."/>
        </authorList>
    </citation>
    <scope>NUCLEOTIDE SEQUENCE</scope>
    <source>
        <strain evidence="2">Rmic-2018</strain>
        <tissue evidence="2">Larvae</tissue>
    </source>
</reference>
<comment type="caution">
    <text evidence="2">The sequence shown here is derived from an EMBL/GenBank/DDBJ whole genome shotgun (WGS) entry which is preliminary data.</text>
</comment>